<feature type="compositionally biased region" description="Pro residues" evidence="1">
    <location>
        <begin position="1"/>
        <end position="10"/>
    </location>
</feature>
<feature type="transmembrane region" description="Helical" evidence="2">
    <location>
        <begin position="169"/>
        <end position="187"/>
    </location>
</feature>
<reference evidence="3 4" key="1">
    <citation type="submission" date="2024-11" db="EMBL/GenBank/DDBJ databases">
        <title>Chromosome-level genome assembly of Eucalyptus globulus Labill. provides insights into its genome evolution.</title>
        <authorList>
            <person name="Li X."/>
        </authorList>
    </citation>
    <scope>NUCLEOTIDE SEQUENCE [LARGE SCALE GENOMIC DNA]</scope>
    <source>
        <strain evidence="3">CL2024</strain>
        <tissue evidence="3">Fresh tender leaves</tissue>
    </source>
</reference>
<evidence type="ECO:0000313" key="4">
    <source>
        <dbReference type="Proteomes" id="UP001634007"/>
    </source>
</evidence>
<comment type="caution">
    <text evidence="3">The sequence shown here is derived from an EMBL/GenBank/DDBJ whole genome shotgun (WGS) entry which is preliminary data.</text>
</comment>
<accession>A0ABD3IQC9</accession>
<dbReference type="EMBL" id="JBJKBG010000011">
    <property type="protein sequence ID" value="KAL3716540.1"/>
    <property type="molecule type" value="Genomic_DNA"/>
</dbReference>
<evidence type="ECO:0000313" key="3">
    <source>
        <dbReference type="EMBL" id="KAL3716540.1"/>
    </source>
</evidence>
<dbReference type="Proteomes" id="UP001634007">
    <property type="component" value="Unassembled WGS sequence"/>
</dbReference>
<evidence type="ECO:0000256" key="1">
    <source>
        <dbReference type="SAM" id="MobiDB-lite"/>
    </source>
</evidence>
<organism evidence="3 4">
    <name type="scientific">Eucalyptus globulus</name>
    <name type="common">Tasmanian blue gum</name>
    <dbReference type="NCBI Taxonomy" id="34317"/>
    <lineage>
        <taxon>Eukaryota</taxon>
        <taxon>Viridiplantae</taxon>
        <taxon>Streptophyta</taxon>
        <taxon>Embryophyta</taxon>
        <taxon>Tracheophyta</taxon>
        <taxon>Spermatophyta</taxon>
        <taxon>Magnoliopsida</taxon>
        <taxon>eudicotyledons</taxon>
        <taxon>Gunneridae</taxon>
        <taxon>Pentapetalae</taxon>
        <taxon>rosids</taxon>
        <taxon>malvids</taxon>
        <taxon>Myrtales</taxon>
        <taxon>Myrtaceae</taxon>
        <taxon>Myrtoideae</taxon>
        <taxon>Eucalypteae</taxon>
        <taxon>Eucalyptus</taxon>
    </lineage>
</organism>
<keyword evidence="2" id="KW-0812">Transmembrane</keyword>
<proteinExistence type="predicted"/>
<dbReference type="PANTHER" id="PTHR37206">
    <property type="entry name" value="TRANSMEMBRANE PROTEIN"/>
    <property type="match status" value="1"/>
</dbReference>
<keyword evidence="4" id="KW-1185">Reference proteome</keyword>
<sequence length="241" mass="25255">MVGPNGGPPEPPRRGAPAAGRSGEWSMVVIRDSAAAAAAAGGGRDGGKDGSLSVFPPSDHENLHVPSGPCGGEGGPSPVLASPLDSLSSPSQFFTSSPSASSSSSCSSSFSSSDVDEELQDEPRPLGSAVQVSEPGRHTGLLEFGFRVLGSKAFAAVSSFFGRSSARGGMFWLSVASAAAVLWWVYTRFRLLRMGHRERVDGLMLVIKERDEKIARLLHQIAQMNEVLLSRHKALISKLPG</sequence>
<feature type="compositionally biased region" description="Low complexity" evidence="1">
    <location>
        <begin position="76"/>
        <end position="113"/>
    </location>
</feature>
<dbReference type="PANTHER" id="PTHR37206:SF1">
    <property type="entry name" value="TRANSMEMBRANE PROTEIN"/>
    <property type="match status" value="1"/>
</dbReference>
<keyword evidence="2" id="KW-0472">Membrane</keyword>
<feature type="region of interest" description="Disordered" evidence="1">
    <location>
        <begin position="1"/>
        <end position="132"/>
    </location>
</feature>
<dbReference type="AlphaFoldDB" id="A0ABD3IQC9"/>
<evidence type="ECO:0000256" key="2">
    <source>
        <dbReference type="SAM" id="Phobius"/>
    </source>
</evidence>
<gene>
    <name evidence="3" type="ORF">ACJRO7_008180</name>
</gene>
<protein>
    <submittedName>
        <fullName evidence="3">Uncharacterized protein</fullName>
    </submittedName>
</protein>
<keyword evidence="2" id="KW-1133">Transmembrane helix</keyword>
<name>A0ABD3IQC9_EUCGL</name>